<organism evidence="1 2">
    <name type="scientific">Elysia crispata</name>
    <name type="common">lettuce slug</name>
    <dbReference type="NCBI Taxonomy" id="231223"/>
    <lineage>
        <taxon>Eukaryota</taxon>
        <taxon>Metazoa</taxon>
        <taxon>Spiralia</taxon>
        <taxon>Lophotrochozoa</taxon>
        <taxon>Mollusca</taxon>
        <taxon>Gastropoda</taxon>
        <taxon>Heterobranchia</taxon>
        <taxon>Euthyneura</taxon>
        <taxon>Panpulmonata</taxon>
        <taxon>Sacoglossa</taxon>
        <taxon>Placobranchoidea</taxon>
        <taxon>Plakobranchidae</taxon>
        <taxon>Elysia</taxon>
    </lineage>
</organism>
<keyword evidence="2" id="KW-1185">Reference proteome</keyword>
<sequence length="71" mass="8010">MSDRLGSVIRSAPLWACGVKVIRPNSILFSRFLFATVTFIRVKNLESHFISLTVISESTLRPFKLGLNDQD</sequence>
<dbReference type="Proteomes" id="UP001283361">
    <property type="component" value="Unassembled WGS sequence"/>
</dbReference>
<reference evidence="1" key="1">
    <citation type="journal article" date="2023" name="G3 (Bethesda)">
        <title>A reference genome for the long-term kleptoplast-retaining sea slug Elysia crispata morphotype clarki.</title>
        <authorList>
            <person name="Eastman K.E."/>
            <person name="Pendleton A.L."/>
            <person name="Shaikh M.A."/>
            <person name="Suttiyut T."/>
            <person name="Ogas R."/>
            <person name="Tomko P."/>
            <person name="Gavelis G."/>
            <person name="Widhalm J.R."/>
            <person name="Wisecaver J.H."/>
        </authorList>
    </citation>
    <scope>NUCLEOTIDE SEQUENCE</scope>
    <source>
        <strain evidence="1">ECLA1</strain>
    </source>
</reference>
<gene>
    <name evidence="1" type="ORF">RRG08_050938</name>
</gene>
<comment type="caution">
    <text evidence="1">The sequence shown here is derived from an EMBL/GenBank/DDBJ whole genome shotgun (WGS) entry which is preliminary data.</text>
</comment>
<dbReference type="EMBL" id="JAWDGP010005682">
    <property type="protein sequence ID" value="KAK3754276.1"/>
    <property type="molecule type" value="Genomic_DNA"/>
</dbReference>
<proteinExistence type="predicted"/>
<evidence type="ECO:0000313" key="2">
    <source>
        <dbReference type="Proteomes" id="UP001283361"/>
    </source>
</evidence>
<dbReference type="AlphaFoldDB" id="A0AAE0YQ70"/>
<name>A0AAE0YQ70_9GAST</name>
<evidence type="ECO:0000313" key="1">
    <source>
        <dbReference type="EMBL" id="KAK3754276.1"/>
    </source>
</evidence>
<protein>
    <submittedName>
        <fullName evidence="1">Uncharacterized protein</fullName>
    </submittedName>
</protein>
<accession>A0AAE0YQ70</accession>